<proteinExistence type="predicted"/>
<sequence>MLKTSCHLYGVGQVEVSCVTLGSVLHIICKGKPSSWENYLPWIGLLHGSFPILPICMTPLMECLPSVSGWKERGPICLQCPFLSLCVPTCEYILDKNCVFGAFLRYLYAYDDIHNVVGYTSYERSSLGFCPLILDVHPSPFICDVVQKLFIINTKDPWLYFKCVPPWREDHQPKIVTRKINLSVESLVLDLSLETLDAWEIGVILVPTSPLRVMAPCMDRSSLVTAGSPLGSRPPLRVTAQRAASHMWIDPQAYNRGVTTIESLKDVCLLETHKKDSVKMHDVVRDVAIWIDNSFGNEQNSVIQAGIGLTKISHAKVSASVKRISFVGNKIEHLPDCFTKCPEATSLLLQDNEPLVEIPREFFLSFPALTVLNLSETSIRALPPSINSLCQLRALILQSCKMLKELPPIGNLCNLHVFDCDDTRLRCLPQGMDKLTNLRLLNLPAANLKESIVQGFFLELSSIEMLIMLDSERGIWNLQDDIRKRALLGPNFDEISSLHNLTSLFISLDSSAIFDKDYTWMTRLKRFYIDVGDTVFIMNNKSARTICISNCEIFSNGELFGMLQFASDLSLYKCMGLRKLIVNQKSFNGLKKLDICFCSCDFRLVEEGSGKIDPLPNLEHLILTRVDNLKSVSDFGQVLGLRFSKLHQLYLHSCASLTCLFNIGEAFSAPKNLEEITVRFCGNMVELFVQCRSNQAALVNSKIPRVRKLYLSYT</sequence>
<dbReference type="Gene3D" id="3.80.10.10">
    <property type="entry name" value="Ribonuclease Inhibitor"/>
    <property type="match status" value="2"/>
</dbReference>
<evidence type="ECO:0000313" key="5">
    <source>
        <dbReference type="Proteomes" id="UP000222542"/>
    </source>
</evidence>
<reference evidence="4 5" key="2">
    <citation type="journal article" date="2017" name="Genome Biol.">
        <title>New reference genome sequences of hot pepper reveal the massive evolution of plant disease-resistance genes by retroduplication.</title>
        <authorList>
            <person name="Kim S."/>
            <person name="Park J."/>
            <person name="Yeom S.I."/>
            <person name="Kim Y.M."/>
            <person name="Seo E."/>
            <person name="Kim K.T."/>
            <person name="Kim M.S."/>
            <person name="Lee J.M."/>
            <person name="Cheong K."/>
            <person name="Shin H.S."/>
            <person name="Kim S.B."/>
            <person name="Han K."/>
            <person name="Lee J."/>
            <person name="Park M."/>
            <person name="Lee H.A."/>
            <person name="Lee H.Y."/>
            <person name="Lee Y."/>
            <person name="Oh S."/>
            <person name="Lee J.H."/>
            <person name="Choi E."/>
            <person name="Choi E."/>
            <person name="Lee S.E."/>
            <person name="Jeon J."/>
            <person name="Kim H."/>
            <person name="Choi G."/>
            <person name="Song H."/>
            <person name="Lee J."/>
            <person name="Lee S.C."/>
            <person name="Kwon J.K."/>
            <person name="Lee H.Y."/>
            <person name="Koo N."/>
            <person name="Hong Y."/>
            <person name="Kim R.W."/>
            <person name="Kang W.H."/>
            <person name="Huh J.H."/>
            <person name="Kang B.C."/>
            <person name="Yang T.J."/>
            <person name="Lee Y.H."/>
            <person name="Bennetzen J.L."/>
            <person name="Choi D."/>
        </authorList>
    </citation>
    <scope>NUCLEOTIDE SEQUENCE [LARGE SCALE GENOMIC DNA]</scope>
    <source>
        <strain evidence="5">cv. CM334</strain>
    </source>
</reference>
<evidence type="ECO:0000259" key="3">
    <source>
        <dbReference type="Pfam" id="PF23598"/>
    </source>
</evidence>
<name>A0A2G3ANW2_CAPAN</name>
<keyword evidence="5" id="KW-1185">Reference proteome</keyword>
<organism evidence="4 5">
    <name type="scientific">Capsicum annuum</name>
    <name type="common">Capsicum pepper</name>
    <dbReference type="NCBI Taxonomy" id="4072"/>
    <lineage>
        <taxon>Eukaryota</taxon>
        <taxon>Viridiplantae</taxon>
        <taxon>Streptophyta</taxon>
        <taxon>Embryophyta</taxon>
        <taxon>Tracheophyta</taxon>
        <taxon>Spermatophyta</taxon>
        <taxon>Magnoliopsida</taxon>
        <taxon>eudicotyledons</taxon>
        <taxon>Gunneridae</taxon>
        <taxon>Pentapetalae</taxon>
        <taxon>asterids</taxon>
        <taxon>lamiids</taxon>
        <taxon>Solanales</taxon>
        <taxon>Solanaceae</taxon>
        <taxon>Solanoideae</taxon>
        <taxon>Capsiceae</taxon>
        <taxon>Capsicum</taxon>
    </lineage>
</organism>
<evidence type="ECO:0000256" key="1">
    <source>
        <dbReference type="ARBA" id="ARBA00022737"/>
    </source>
</evidence>
<dbReference type="Proteomes" id="UP000222542">
    <property type="component" value="Unassembled WGS sequence"/>
</dbReference>
<accession>A0A2G3ANW2</accession>
<feature type="domain" description="Disease resistance R13L4/SHOC-2-like LRR" evidence="3">
    <location>
        <begin position="369"/>
        <end position="630"/>
    </location>
</feature>
<dbReference type="AlphaFoldDB" id="A0A2G3ANW2"/>
<evidence type="ECO:0000256" key="2">
    <source>
        <dbReference type="ARBA" id="ARBA00022821"/>
    </source>
</evidence>
<reference evidence="4 5" key="1">
    <citation type="journal article" date="2014" name="Nat. Genet.">
        <title>Genome sequence of the hot pepper provides insights into the evolution of pungency in Capsicum species.</title>
        <authorList>
            <person name="Kim S."/>
            <person name="Park M."/>
            <person name="Yeom S.I."/>
            <person name="Kim Y.M."/>
            <person name="Lee J.M."/>
            <person name="Lee H.A."/>
            <person name="Seo E."/>
            <person name="Choi J."/>
            <person name="Cheong K."/>
            <person name="Kim K.T."/>
            <person name="Jung K."/>
            <person name="Lee G.W."/>
            <person name="Oh S.K."/>
            <person name="Bae C."/>
            <person name="Kim S.B."/>
            <person name="Lee H.Y."/>
            <person name="Kim S.Y."/>
            <person name="Kim M.S."/>
            <person name="Kang B.C."/>
            <person name="Jo Y.D."/>
            <person name="Yang H.B."/>
            <person name="Jeong H.J."/>
            <person name="Kang W.H."/>
            <person name="Kwon J.K."/>
            <person name="Shin C."/>
            <person name="Lim J.Y."/>
            <person name="Park J.H."/>
            <person name="Huh J.H."/>
            <person name="Kim J.S."/>
            <person name="Kim B.D."/>
            <person name="Cohen O."/>
            <person name="Paran I."/>
            <person name="Suh M.C."/>
            <person name="Lee S.B."/>
            <person name="Kim Y.K."/>
            <person name="Shin Y."/>
            <person name="Noh S.J."/>
            <person name="Park J."/>
            <person name="Seo Y.S."/>
            <person name="Kwon S.Y."/>
            <person name="Kim H.A."/>
            <person name="Park J.M."/>
            <person name="Kim H.J."/>
            <person name="Choi S.B."/>
            <person name="Bosland P.W."/>
            <person name="Reeves G."/>
            <person name="Jo S.H."/>
            <person name="Lee B.W."/>
            <person name="Cho H.T."/>
            <person name="Choi H.S."/>
            <person name="Lee M.S."/>
            <person name="Yu Y."/>
            <person name="Do Choi Y."/>
            <person name="Park B.S."/>
            <person name="van Deynze A."/>
            <person name="Ashrafi H."/>
            <person name="Hill T."/>
            <person name="Kim W.T."/>
            <person name="Pai H.S."/>
            <person name="Ahn H.K."/>
            <person name="Yeam I."/>
            <person name="Giovannoni J.J."/>
            <person name="Rose J.K."/>
            <person name="Sorensen I."/>
            <person name="Lee S.J."/>
            <person name="Kim R.W."/>
            <person name="Choi I.Y."/>
            <person name="Choi B.S."/>
            <person name="Lim J.S."/>
            <person name="Lee Y.H."/>
            <person name="Choi D."/>
        </authorList>
    </citation>
    <scope>NUCLEOTIDE SEQUENCE [LARGE SCALE GENOMIC DNA]</scope>
    <source>
        <strain evidence="5">cv. CM334</strain>
    </source>
</reference>
<dbReference type="Gramene" id="PHT95931">
    <property type="protein sequence ID" value="PHT95931"/>
    <property type="gene ID" value="T459_03813"/>
</dbReference>
<keyword evidence="2" id="KW-0611">Plant defense</keyword>
<dbReference type="PANTHER" id="PTHR33463">
    <property type="entry name" value="NB-ARC DOMAIN-CONTAINING PROTEIN-RELATED"/>
    <property type="match status" value="1"/>
</dbReference>
<dbReference type="InterPro" id="IPR050905">
    <property type="entry name" value="Plant_NBS-LRR"/>
</dbReference>
<keyword evidence="1" id="KW-0677">Repeat</keyword>
<dbReference type="PANTHER" id="PTHR33463:SF218">
    <property type="entry name" value="DISEASE RESISTANCE PROTEIN RPS2-LIKE"/>
    <property type="match status" value="1"/>
</dbReference>
<dbReference type="EMBL" id="AYRZ02000001">
    <property type="protein sequence ID" value="PHT95931.1"/>
    <property type="molecule type" value="Genomic_DNA"/>
</dbReference>
<dbReference type="SUPFAM" id="SSF52058">
    <property type="entry name" value="L domain-like"/>
    <property type="match status" value="1"/>
</dbReference>
<comment type="caution">
    <text evidence="4">The sequence shown here is derived from an EMBL/GenBank/DDBJ whole genome shotgun (WGS) entry which is preliminary data.</text>
</comment>
<gene>
    <name evidence="4" type="ORF">T459_03813</name>
</gene>
<protein>
    <recommendedName>
        <fullName evidence="3">Disease resistance R13L4/SHOC-2-like LRR domain-containing protein</fullName>
    </recommendedName>
</protein>
<dbReference type="Pfam" id="PF23598">
    <property type="entry name" value="LRR_14"/>
    <property type="match status" value="1"/>
</dbReference>
<dbReference type="InterPro" id="IPR032675">
    <property type="entry name" value="LRR_dom_sf"/>
</dbReference>
<evidence type="ECO:0000313" key="4">
    <source>
        <dbReference type="EMBL" id="PHT95931.1"/>
    </source>
</evidence>
<dbReference type="InterPro" id="IPR055414">
    <property type="entry name" value="LRR_R13L4/SHOC2-like"/>
</dbReference>